<evidence type="ECO:0000256" key="1">
    <source>
        <dbReference type="ARBA" id="ARBA00004141"/>
    </source>
</evidence>
<comment type="subcellular location">
    <subcellularLocation>
        <location evidence="1">Membrane</location>
        <topology evidence="1">Multi-pass membrane protein</topology>
    </subcellularLocation>
</comment>
<keyword evidence="5 6" id="KW-0472">Membrane</keyword>
<dbReference type="EMBL" id="CP013987">
    <property type="protein sequence ID" value="ALZ85037.1"/>
    <property type="molecule type" value="Genomic_DNA"/>
</dbReference>
<dbReference type="Gene3D" id="1.20.1510.10">
    <property type="entry name" value="Cation efflux protein transmembrane domain"/>
    <property type="match status" value="1"/>
</dbReference>
<sequence length="312" mass="34418">MLQRLYNERTVLRCSIFATVLVALVGIAFGVHSGSYAIVFDGFYSLIDALMSGMALLVAMLIHRHGLELEGDRKLAERFNMGFWHLEPMVLALNGSVLCIVACYALVNSIISLMSGGKELEFGVALLYALVAALVCYGVAAVELRMNRQIQSDFLKLDIKSWIMSGSISAALVLAFLVGALAQGTAYAWITPYIDPMVLSIICVLIIPVPFKTVWQAFAEILMVTPPQLKQQVDEVARGMVAQFGFLDYRAYVAKVGRARQIELYFIVPVGWPAKTLDEWDAIRDQIGEAIGGEGPDRWLTIAFTTDPAWSR</sequence>
<dbReference type="GO" id="GO:0015341">
    <property type="term" value="F:zinc efflux antiporter activity"/>
    <property type="evidence" value="ECO:0007669"/>
    <property type="project" value="TreeGrafter"/>
</dbReference>
<dbReference type="GO" id="GO:0015093">
    <property type="term" value="F:ferrous iron transmembrane transporter activity"/>
    <property type="evidence" value="ECO:0007669"/>
    <property type="project" value="TreeGrafter"/>
</dbReference>
<gene>
    <name evidence="8" type="ORF">APT59_12860</name>
</gene>
<dbReference type="GO" id="GO:0006882">
    <property type="term" value="P:intracellular zinc ion homeostasis"/>
    <property type="evidence" value="ECO:0007669"/>
    <property type="project" value="TreeGrafter"/>
</dbReference>
<feature type="transmembrane region" description="Helical" evidence="6">
    <location>
        <begin position="83"/>
        <end position="107"/>
    </location>
</feature>
<evidence type="ECO:0000256" key="5">
    <source>
        <dbReference type="ARBA" id="ARBA00023136"/>
    </source>
</evidence>
<dbReference type="InterPro" id="IPR058533">
    <property type="entry name" value="Cation_efflux_TM"/>
</dbReference>
<dbReference type="Pfam" id="PF01545">
    <property type="entry name" value="Cation_efflux"/>
    <property type="match status" value="1"/>
</dbReference>
<dbReference type="KEGG" id="por:APT59_12860"/>
<protein>
    <submittedName>
        <fullName evidence="8">Cation diffusion facilitator family transporter</fullName>
    </submittedName>
</protein>
<feature type="transmembrane region" description="Helical" evidence="6">
    <location>
        <begin position="162"/>
        <end position="190"/>
    </location>
</feature>
<evidence type="ECO:0000259" key="7">
    <source>
        <dbReference type="Pfam" id="PF01545"/>
    </source>
</evidence>
<reference evidence="8 9" key="1">
    <citation type="submission" date="2016-01" db="EMBL/GenBank/DDBJ databases">
        <title>Annotation of Pseudomonas oryzihabitans USDA-ARS-USMARC-56511.</title>
        <authorList>
            <person name="Harhay G.P."/>
            <person name="Harhay D.M."/>
            <person name="Smith T.P.L."/>
            <person name="Bono J.L."/>
            <person name="Heaton M.P."/>
            <person name="Clawson M.L."/>
            <person name="Chitko-Mckown C.G."/>
            <person name="Capik S.F."/>
            <person name="DeDonder K.D."/>
            <person name="Apley M.D."/>
            <person name="Lubbers B.V."/>
            <person name="White B.J."/>
            <person name="Larson R.L."/>
        </authorList>
    </citation>
    <scope>NUCLEOTIDE SEQUENCE [LARGE SCALE GENOMIC DNA]</scope>
    <source>
        <strain evidence="8 9">USDA-ARS-USMARC-56511</strain>
    </source>
</reference>
<evidence type="ECO:0000256" key="6">
    <source>
        <dbReference type="SAM" id="Phobius"/>
    </source>
</evidence>
<dbReference type="PANTHER" id="PTHR43840">
    <property type="entry name" value="MITOCHONDRIAL METAL TRANSPORTER 1-RELATED"/>
    <property type="match status" value="1"/>
</dbReference>
<feature type="transmembrane region" description="Helical" evidence="6">
    <location>
        <begin position="12"/>
        <end position="31"/>
    </location>
</feature>
<evidence type="ECO:0000256" key="2">
    <source>
        <dbReference type="ARBA" id="ARBA00022448"/>
    </source>
</evidence>
<evidence type="ECO:0000256" key="3">
    <source>
        <dbReference type="ARBA" id="ARBA00022692"/>
    </source>
</evidence>
<feature type="transmembrane region" description="Helical" evidence="6">
    <location>
        <begin position="196"/>
        <end position="215"/>
    </location>
</feature>
<dbReference type="OrthoDB" id="2388015at2"/>
<dbReference type="Proteomes" id="UP000064137">
    <property type="component" value="Chromosome"/>
</dbReference>
<dbReference type="AlphaFoldDB" id="A0A0U4WSD4"/>
<keyword evidence="4 6" id="KW-1133">Transmembrane helix</keyword>
<keyword evidence="3 6" id="KW-0812">Transmembrane</keyword>
<evidence type="ECO:0000313" key="8">
    <source>
        <dbReference type="EMBL" id="ALZ85037.1"/>
    </source>
</evidence>
<dbReference type="PANTHER" id="PTHR43840:SF15">
    <property type="entry name" value="MITOCHONDRIAL METAL TRANSPORTER 1-RELATED"/>
    <property type="match status" value="1"/>
</dbReference>
<feature type="domain" description="Cation efflux protein transmembrane" evidence="7">
    <location>
        <begin position="14"/>
        <end position="222"/>
    </location>
</feature>
<evidence type="ECO:0000313" key="9">
    <source>
        <dbReference type="Proteomes" id="UP000064137"/>
    </source>
</evidence>
<dbReference type="SUPFAM" id="SSF161111">
    <property type="entry name" value="Cation efflux protein transmembrane domain-like"/>
    <property type="match status" value="1"/>
</dbReference>
<keyword evidence="2" id="KW-0813">Transport</keyword>
<organism evidence="8 9">
    <name type="scientific">Pseudomonas oryzihabitans</name>
    <dbReference type="NCBI Taxonomy" id="47885"/>
    <lineage>
        <taxon>Bacteria</taxon>
        <taxon>Pseudomonadati</taxon>
        <taxon>Pseudomonadota</taxon>
        <taxon>Gammaproteobacteria</taxon>
        <taxon>Pseudomonadales</taxon>
        <taxon>Pseudomonadaceae</taxon>
        <taxon>Pseudomonas</taxon>
    </lineage>
</organism>
<dbReference type="GO" id="GO:0015086">
    <property type="term" value="F:cadmium ion transmembrane transporter activity"/>
    <property type="evidence" value="ECO:0007669"/>
    <property type="project" value="TreeGrafter"/>
</dbReference>
<name>A0A0U4WSD4_9PSED</name>
<dbReference type="GO" id="GO:0005886">
    <property type="term" value="C:plasma membrane"/>
    <property type="evidence" value="ECO:0007669"/>
    <property type="project" value="TreeGrafter"/>
</dbReference>
<dbReference type="InterPro" id="IPR027469">
    <property type="entry name" value="Cation_efflux_TMD_sf"/>
</dbReference>
<proteinExistence type="predicted"/>
<dbReference type="InterPro" id="IPR050291">
    <property type="entry name" value="CDF_Transporter"/>
</dbReference>
<feature type="transmembrane region" description="Helical" evidence="6">
    <location>
        <begin position="122"/>
        <end position="142"/>
    </location>
</feature>
<evidence type="ECO:0000256" key="4">
    <source>
        <dbReference type="ARBA" id="ARBA00022989"/>
    </source>
</evidence>
<feature type="transmembrane region" description="Helical" evidence="6">
    <location>
        <begin position="43"/>
        <end position="62"/>
    </location>
</feature>
<accession>A0A0U4WSD4</accession>
<dbReference type="RefSeq" id="WP_059315208.1">
    <property type="nucleotide sequence ID" value="NZ_CP013987.1"/>
</dbReference>